<reference evidence="10" key="1">
    <citation type="submission" date="2022-01" db="EMBL/GenBank/DDBJ databases">
        <authorList>
            <person name="King R."/>
        </authorList>
    </citation>
    <scope>NUCLEOTIDE SEQUENCE</scope>
</reference>
<feature type="transmembrane region" description="Helical" evidence="8">
    <location>
        <begin position="101"/>
        <end position="121"/>
    </location>
</feature>
<feature type="domain" description="MARVEL" evidence="9">
    <location>
        <begin position="7"/>
        <end position="214"/>
    </location>
</feature>
<evidence type="ECO:0000256" key="7">
    <source>
        <dbReference type="PROSITE-ProRule" id="PRU00581"/>
    </source>
</evidence>
<comment type="similarity">
    <text evidence="2">Belongs to the synaptophysin/synaptobrevin family.</text>
</comment>
<feature type="transmembrane region" description="Helical" evidence="8">
    <location>
        <begin position="20"/>
        <end position="39"/>
    </location>
</feature>
<evidence type="ECO:0000256" key="8">
    <source>
        <dbReference type="SAM" id="Phobius"/>
    </source>
</evidence>
<dbReference type="InterPro" id="IPR008253">
    <property type="entry name" value="Marvel"/>
</dbReference>
<gene>
    <name evidence="10" type="ORF">PHAECO_LOCUS4568</name>
</gene>
<dbReference type="AlphaFoldDB" id="A0A9P0GS89"/>
<evidence type="ECO:0000259" key="9">
    <source>
        <dbReference type="PROSITE" id="PS51225"/>
    </source>
</evidence>
<feature type="transmembrane region" description="Helical" evidence="8">
    <location>
        <begin position="190"/>
        <end position="210"/>
    </location>
</feature>
<proteinExistence type="inferred from homology"/>
<dbReference type="GO" id="GO:0030672">
    <property type="term" value="C:synaptic vesicle membrane"/>
    <property type="evidence" value="ECO:0007669"/>
    <property type="project" value="TreeGrafter"/>
</dbReference>
<dbReference type="PANTHER" id="PTHR10306:SF17">
    <property type="entry name" value="MARVEL DOMAIN-CONTAINING PROTEIN"/>
    <property type="match status" value="1"/>
</dbReference>
<name>A0A9P0GS89_PHACE</name>
<dbReference type="PRINTS" id="PR00220">
    <property type="entry name" value="SYNAPTOPHYSN"/>
</dbReference>
<sequence length="227" mass="25236">MDMNLLVFQEPRGVMRILHLIFSICAFATISGYTGTIYYTCYQQTAADKFGYPFLIALERNFVNQSGIIANANSSTANSQPSENIVCPIQVVGDFSSDAKFFVTTGVLAMLYSLAIIYVYTKLDNMYKSNSKLPLYDFLITVIFGVLWLSSSAAWANGLTGLKSATNPSLKPQVCKNCTAISSSFSTLNISVIFGFLNFFLWAADLWFIYKETSWFQGNQMQSTEGI</sequence>
<evidence type="ECO:0000313" key="11">
    <source>
        <dbReference type="Proteomes" id="UP001153737"/>
    </source>
</evidence>
<keyword evidence="3 7" id="KW-0812">Transmembrane</keyword>
<dbReference type="Pfam" id="PF01284">
    <property type="entry name" value="MARVEL"/>
    <property type="match status" value="1"/>
</dbReference>
<reference evidence="10" key="2">
    <citation type="submission" date="2022-10" db="EMBL/GenBank/DDBJ databases">
        <authorList>
            <consortium name="ENA_rothamsted_submissions"/>
            <consortium name="culmorum"/>
            <person name="King R."/>
        </authorList>
    </citation>
    <scope>NUCLEOTIDE SEQUENCE</scope>
</reference>
<evidence type="ECO:0000256" key="2">
    <source>
        <dbReference type="ARBA" id="ARBA00006476"/>
    </source>
</evidence>
<feature type="transmembrane region" description="Helical" evidence="8">
    <location>
        <begin position="133"/>
        <end position="156"/>
    </location>
</feature>
<accession>A0A9P0GS89</accession>
<evidence type="ECO:0000313" key="10">
    <source>
        <dbReference type="EMBL" id="CAH1153733.1"/>
    </source>
</evidence>
<dbReference type="PROSITE" id="PS51225">
    <property type="entry name" value="MARVEL"/>
    <property type="match status" value="1"/>
</dbReference>
<keyword evidence="4 8" id="KW-1133">Transmembrane helix</keyword>
<evidence type="ECO:0000256" key="4">
    <source>
        <dbReference type="ARBA" id="ARBA00022989"/>
    </source>
</evidence>
<evidence type="ECO:0000256" key="3">
    <source>
        <dbReference type="ARBA" id="ARBA00022692"/>
    </source>
</evidence>
<dbReference type="PANTHER" id="PTHR10306">
    <property type="entry name" value="SYNAPTOPHYSIN"/>
    <property type="match status" value="1"/>
</dbReference>
<protein>
    <recommendedName>
        <fullName evidence="9">MARVEL domain-containing protein</fullName>
    </recommendedName>
</protein>
<keyword evidence="5 7" id="KW-0472">Membrane</keyword>
<dbReference type="Proteomes" id="UP001153737">
    <property type="component" value="Chromosome 14"/>
</dbReference>
<keyword evidence="11" id="KW-1185">Reference proteome</keyword>
<evidence type="ECO:0000256" key="1">
    <source>
        <dbReference type="ARBA" id="ARBA00004141"/>
    </source>
</evidence>
<organism evidence="10 11">
    <name type="scientific">Phaedon cochleariae</name>
    <name type="common">Mustard beetle</name>
    <dbReference type="NCBI Taxonomy" id="80249"/>
    <lineage>
        <taxon>Eukaryota</taxon>
        <taxon>Metazoa</taxon>
        <taxon>Ecdysozoa</taxon>
        <taxon>Arthropoda</taxon>
        <taxon>Hexapoda</taxon>
        <taxon>Insecta</taxon>
        <taxon>Pterygota</taxon>
        <taxon>Neoptera</taxon>
        <taxon>Endopterygota</taxon>
        <taxon>Coleoptera</taxon>
        <taxon>Polyphaga</taxon>
        <taxon>Cucujiformia</taxon>
        <taxon>Chrysomeloidea</taxon>
        <taxon>Chrysomelidae</taxon>
        <taxon>Chrysomelinae</taxon>
        <taxon>Chrysomelini</taxon>
        <taxon>Phaedon</taxon>
    </lineage>
</organism>
<keyword evidence="6" id="KW-0325">Glycoprotein</keyword>
<dbReference type="InterPro" id="IPR001285">
    <property type="entry name" value="Synaptophysin/porin"/>
</dbReference>
<evidence type="ECO:0000256" key="5">
    <source>
        <dbReference type="ARBA" id="ARBA00023136"/>
    </source>
</evidence>
<comment type="subcellular location">
    <subcellularLocation>
        <location evidence="1">Membrane</location>
        <topology evidence="1">Multi-pass membrane protein</topology>
    </subcellularLocation>
</comment>
<dbReference type="EMBL" id="OU896720">
    <property type="protein sequence ID" value="CAH1153733.1"/>
    <property type="molecule type" value="Genomic_DNA"/>
</dbReference>
<evidence type="ECO:0000256" key="6">
    <source>
        <dbReference type="ARBA" id="ARBA00023180"/>
    </source>
</evidence>
<dbReference type="OrthoDB" id="10006326at2759"/>